<feature type="compositionally biased region" description="Basic residues" evidence="1">
    <location>
        <begin position="41"/>
        <end position="50"/>
    </location>
</feature>
<dbReference type="AlphaFoldDB" id="A0A6J3EKZ5"/>
<feature type="region of interest" description="Disordered" evidence="1">
    <location>
        <begin position="86"/>
        <end position="177"/>
    </location>
</feature>
<name>A0A6J3EKZ5_SAPAP</name>
<evidence type="ECO:0000256" key="1">
    <source>
        <dbReference type="SAM" id="MobiDB-lite"/>
    </source>
</evidence>
<feature type="compositionally biased region" description="Polar residues" evidence="1">
    <location>
        <begin position="105"/>
        <end position="114"/>
    </location>
</feature>
<dbReference type="Proteomes" id="UP000504640">
    <property type="component" value="Unplaced"/>
</dbReference>
<evidence type="ECO:0000313" key="2">
    <source>
        <dbReference type="Proteomes" id="UP000504640"/>
    </source>
</evidence>
<evidence type="ECO:0000313" key="4">
    <source>
        <dbReference type="RefSeq" id="XP_032095344.1"/>
    </source>
</evidence>
<sequence>MRLHCQPRCPSRHRGGPRARPAGTRGSTGPGGRGGLACARRAVRPARRRGPGAPRLSRAGLGSPRGDGAPERALFALWPHCALPSSPPVAPPEAPRPGPVCFSSPAPSTPTRKQPSGLRQRPEAVAQGRPESKWGSTASPGPAGSGVRGEGAPGPSWRERGRRMPVGRWPNRAHGLGGLRRPEAWARKDAGGLRCCPCPAAVPGPQPQPDRGGAAEWG</sequence>
<organism evidence="2 3">
    <name type="scientific">Sapajus apella</name>
    <name type="common">Brown-capped capuchin</name>
    <name type="synonym">Cebus apella</name>
    <dbReference type="NCBI Taxonomy" id="9515"/>
    <lineage>
        <taxon>Eukaryota</taxon>
        <taxon>Metazoa</taxon>
        <taxon>Chordata</taxon>
        <taxon>Craniata</taxon>
        <taxon>Vertebrata</taxon>
        <taxon>Euteleostomi</taxon>
        <taxon>Mammalia</taxon>
        <taxon>Eutheria</taxon>
        <taxon>Euarchontoglires</taxon>
        <taxon>Primates</taxon>
        <taxon>Haplorrhini</taxon>
        <taxon>Platyrrhini</taxon>
        <taxon>Cebidae</taxon>
        <taxon>Cebinae</taxon>
        <taxon>Sapajus</taxon>
    </lineage>
</organism>
<keyword evidence="2" id="KW-1185">Reference proteome</keyword>
<protein>
    <submittedName>
        <fullName evidence="3 4">Collagen alpha-1(I) chain-like</fullName>
    </submittedName>
</protein>
<gene>
    <name evidence="3 4" type="primary">LOC116524255</name>
</gene>
<proteinExistence type="predicted"/>
<feature type="compositionally biased region" description="Gly residues" evidence="1">
    <location>
        <begin position="143"/>
        <end position="152"/>
    </location>
</feature>
<feature type="compositionally biased region" description="Basic residues" evidence="1">
    <location>
        <begin position="1"/>
        <end position="17"/>
    </location>
</feature>
<dbReference type="RefSeq" id="XP_032095342.1">
    <property type="nucleotide sequence ID" value="XM_032239451.1"/>
</dbReference>
<feature type="compositionally biased region" description="Pro residues" evidence="1">
    <location>
        <begin position="86"/>
        <end position="98"/>
    </location>
</feature>
<evidence type="ECO:0000313" key="3">
    <source>
        <dbReference type="RefSeq" id="XP_032095342.1"/>
    </source>
</evidence>
<feature type="compositionally biased region" description="Low complexity" evidence="1">
    <location>
        <begin position="51"/>
        <end position="60"/>
    </location>
</feature>
<feature type="region of interest" description="Disordered" evidence="1">
    <location>
        <begin position="1"/>
        <end position="70"/>
    </location>
</feature>
<feature type="compositionally biased region" description="Gly residues" evidence="1">
    <location>
        <begin position="26"/>
        <end position="35"/>
    </location>
</feature>
<accession>A0A6J3EKZ5</accession>
<dbReference type="GeneID" id="116524255"/>
<reference evidence="3 4" key="1">
    <citation type="submission" date="2025-04" db="UniProtKB">
        <authorList>
            <consortium name="RefSeq"/>
        </authorList>
    </citation>
    <scope>IDENTIFICATION</scope>
    <source>
        <tissue evidence="3 4">Blood</tissue>
    </source>
</reference>
<dbReference type="RefSeq" id="XP_032095344.1">
    <property type="nucleotide sequence ID" value="XM_032239453.1"/>
</dbReference>